<sequence length="101" mass="12142">MKRKESLREPERRNQVLVQPELRLEVLFAQYSRYHGNRKATAFEDEKGVKVEFPKHRDDNLELNEQPKNLGAYCYRNKPEKQTKPTKRHMGQLMTWNQSRA</sequence>
<gene>
    <name evidence="2" type="ORF">CDL15_Pgr003114</name>
</gene>
<dbReference type="EMBL" id="MTKT01002492">
    <property type="protein sequence ID" value="OWM78943.1"/>
    <property type="molecule type" value="Genomic_DNA"/>
</dbReference>
<evidence type="ECO:0000256" key="1">
    <source>
        <dbReference type="SAM" id="MobiDB-lite"/>
    </source>
</evidence>
<proteinExistence type="predicted"/>
<comment type="caution">
    <text evidence="2">The sequence shown here is derived from an EMBL/GenBank/DDBJ whole genome shotgun (WGS) entry which is preliminary data.</text>
</comment>
<reference evidence="3" key="1">
    <citation type="journal article" date="2017" name="Plant J.">
        <title>The pomegranate (Punica granatum L.) genome and the genomics of punicalagin biosynthesis.</title>
        <authorList>
            <person name="Qin G."/>
            <person name="Xu C."/>
            <person name="Ming R."/>
            <person name="Tang H."/>
            <person name="Guyot R."/>
            <person name="Kramer E.M."/>
            <person name="Hu Y."/>
            <person name="Yi X."/>
            <person name="Qi Y."/>
            <person name="Xu X."/>
            <person name="Gao Z."/>
            <person name="Pan H."/>
            <person name="Jian J."/>
            <person name="Tian Y."/>
            <person name="Yue Z."/>
            <person name="Xu Y."/>
        </authorList>
    </citation>
    <scope>NUCLEOTIDE SEQUENCE [LARGE SCALE GENOMIC DNA]</scope>
    <source>
        <strain evidence="3">cv. Dabenzi</strain>
    </source>
</reference>
<name>A0A218X1W4_PUNGR</name>
<feature type="region of interest" description="Disordered" evidence="1">
    <location>
        <begin position="76"/>
        <end position="101"/>
    </location>
</feature>
<evidence type="ECO:0000313" key="2">
    <source>
        <dbReference type="EMBL" id="OWM78943.1"/>
    </source>
</evidence>
<dbReference type="AlphaFoldDB" id="A0A218X1W4"/>
<organism evidence="2 3">
    <name type="scientific">Punica granatum</name>
    <name type="common">Pomegranate</name>
    <dbReference type="NCBI Taxonomy" id="22663"/>
    <lineage>
        <taxon>Eukaryota</taxon>
        <taxon>Viridiplantae</taxon>
        <taxon>Streptophyta</taxon>
        <taxon>Embryophyta</taxon>
        <taxon>Tracheophyta</taxon>
        <taxon>Spermatophyta</taxon>
        <taxon>Magnoliopsida</taxon>
        <taxon>eudicotyledons</taxon>
        <taxon>Gunneridae</taxon>
        <taxon>Pentapetalae</taxon>
        <taxon>rosids</taxon>
        <taxon>malvids</taxon>
        <taxon>Myrtales</taxon>
        <taxon>Lythraceae</taxon>
        <taxon>Punica</taxon>
    </lineage>
</organism>
<evidence type="ECO:0000313" key="3">
    <source>
        <dbReference type="Proteomes" id="UP000197138"/>
    </source>
</evidence>
<accession>A0A218X1W4</accession>
<dbReference type="Proteomes" id="UP000197138">
    <property type="component" value="Unassembled WGS sequence"/>
</dbReference>
<protein>
    <submittedName>
        <fullName evidence="2">Uncharacterized protein</fullName>
    </submittedName>
</protein>